<dbReference type="PROSITE" id="PS50931">
    <property type="entry name" value="HTH_LYSR"/>
    <property type="match status" value="1"/>
</dbReference>
<dbReference type="AlphaFoldDB" id="A0A7Z9CS53"/>
<dbReference type="GO" id="GO:0003677">
    <property type="term" value="F:DNA binding"/>
    <property type="evidence" value="ECO:0007669"/>
    <property type="project" value="UniProtKB-KW"/>
</dbReference>
<evidence type="ECO:0000256" key="4">
    <source>
        <dbReference type="ARBA" id="ARBA00023163"/>
    </source>
</evidence>
<evidence type="ECO:0000256" key="2">
    <source>
        <dbReference type="ARBA" id="ARBA00023015"/>
    </source>
</evidence>
<accession>A0A7Z9CS53</accession>
<evidence type="ECO:0000313" key="7">
    <source>
        <dbReference type="Proteomes" id="UP000267630"/>
    </source>
</evidence>
<dbReference type="GO" id="GO:0003700">
    <property type="term" value="F:DNA-binding transcription factor activity"/>
    <property type="evidence" value="ECO:0007669"/>
    <property type="project" value="InterPro"/>
</dbReference>
<gene>
    <name evidence="6" type="primary">nodD2</name>
    <name evidence="6" type="ORF">NCTC9997_03660</name>
</gene>
<dbReference type="CDD" id="cd08464">
    <property type="entry name" value="PBP2_DntR_like_2"/>
    <property type="match status" value="1"/>
</dbReference>
<dbReference type="EMBL" id="LR134253">
    <property type="protein sequence ID" value="VED51215.1"/>
    <property type="molecule type" value="Genomic_DNA"/>
</dbReference>
<dbReference type="Gene3D" id="1.10.10.10">
    <property type="entry name" value="Winged helix-like DNA-binding domain superfamily/Winged helix DNA-binding domain"/>
    <property type="match status" value="1"/>
</dbReference>
<dbReference type="Proteomes" id="UP000267630">
    <property type="component" value="Chromosome 3"/>
</dbReference>
<keyword evidence="3" id="KW-0238">DNA-binding</keyword>
<dbReference type="PANTHER" id="PTHR30118">
    <property type="entry name" value="HTH-TYPE TRANSCRIPTIONAL REGULATOR LEUO-RELATED"/>
    <property type="match status" value="1"/>
</dbReference>
<sequence>MMKKIIENDFSRIDLNLLTVFLVLYREGSVTRSAEVLHLGQPAISGALKRLREMFNDPLFVRSAKGMLPTPRAEALMVNMQPLMENLHTVMFGAQDFSPATAKHTFRLGMSDWSEHWLMPDLVPAIAHEAPGVELHIVAADPFQVRRLLEDDVIDIAVSLNKPSTGEVVSEPVMTMGVSTLWSPQQIPCDGPLSINDFIAYEHIMVSYRESNHSEIDRQLADQGLQRHVRYVTANFSTFPLLLTTMPVFATVPDGLAQRWQQHFALRSSETPVNYPTFKLCILRHKRRVQDPALNWLMEKLKQAMQSTT</sequence>
<reference evidence="6 7" key="1">
    <citation type="submission" date="2018-12" db="EMBL/GenBank/DDBJ databases">
        <authorList>
            <consortium name="Pathogen Informatics"/>
        </authorList>
    </citation>
    <scope>NUCLEOTIDE SEQUENCE [LARGE SCALE GENOMIC DNA]</scope>
    <source>
        <strain evidence="6 7">NCTC9997</strain>
    </source>
</reference>
<name>A0A7Z9CS53_RAOTE</name>
<dbReference type="InterPro" id="IPR000847">
    <property type="entry name" value="LysR_HTH_N"/>
</dbReference>
<evidence type="ECO:0000259" key="5">
    <source>
        <dbReference type="PROSITE" id="PS50931"/>
    </source>
</evidence>
<dbReference type="SUPFAM" id="SSF46785">
    <property type="entry name" value="Winged helix' DNA-binding domain"/>
    <property type="match status" value="1"/>
</dbReference>
<dbReference type="InterPro" id="IPR036390">
    <property type="entry name" value="WH_DNA-bd_sf"/>
</dbReference>
<keyword evidence="7" id="KW-1185">Reference proteome</keyword>
<organism evidence="6 7">
    <name type="scientific">Raoultella terrigena</name>
    <name type="common">Klebsiella terrigena</name>
    <dbReference type="NCBI Taxonomy" id="577"/>
    <lineage>
        <taxon>Bacteria</taxon>
        <taxon>Pseudomonadati</taxon>
        <taxon>Pseudomonadota</taxon>
        <taxon>Gammaproteobacteria</taxon>
        <taxon>Enterobacterales</taxon>
        <taxon>Enterobacteriaceae</taxon>
        <taxon>Klebsiella/Raoultella group</taxon>
        <taxon>Raoultella</taxon>
    </lineage>
</organism>
<keyword evidence="4" id="KW-0804">Transcription</keyword>
<dbReference type="Gene3D" id="3.40.190.10">
    <property type="entry name" value="Periplasmic binding protein-like II"/>
    <property type="match status" value="2"/>
</dbReference>
<evidence type="ECO:0000313" key="6">
    <source>
        <dbReference type="EMBL" id="VED51215.1"/>
    </source>
</evidence>
<dbReference type="Pfam" id="PF00126">
    <property type="entry name" value="HTH_1"/>
    <property type="match status" value="1"/>
</dbReference>
<dbReference type="SUPFAM" id="SSF53850">
    <property type="entry name" value="Periplasmic binding protein-like II"/>
    <property type="match status" value="1"/>
</dbReference>
<dbReference type="PRINTS" id="PR00039">
    <property type="entry name" value="HTHLYSR"/>
</dbReference>
<comment type="similarity">
    <text evidence="1">Belongs to the LysR transcriptional regulatory family.</text>
</comment>
<evidence type="ECO:0000256" key="3">
    <source>
        <dbReference type="ARBA" id="ARBA00023125"/>
    </source>
</evidence>
<dbReference type="InterPro" id="IPR036388">
    <property type="entry name" value="WH-like_DNA-bd_sf"/>
</dbReference>
<evidence type="ECO:0000256" key="1">
    <source>
        <dbReference type="ARBA" id="ARBA00009437"/>
    </source>
</evidence>
<protein>
    <submittedName>
        <fullName evidence="6">LysR family transcriptional regulator</fullName>
    </submittedName>
</protein>
<dbReference type="PANTHER" id="PTHR30118:SF15">
    <property type="entry name" value="TRANSCRIPTIONAL REGULATORY PROTEIN"/>
    <property type="match status" value="1"/>
</dbReference>
<dbReference type="InterPro" id="IPR005119">
    <property type="entry name" value="LysR_subst-bd"/>
</dbReference>
<proteinExistence type="inferred from homology"/>
<keyword evidence="2" id="KW-0805">Transcription regulation</keyword>
<dbReference type="Pfam" id="PF03466">
    <property type="entry name" value="LysR_substrate"/>
    <property type="match status" value="1"/>
</dbReference>
<feature type="domain" description="HTH lysR-type" evidence="5">
    <location>
        <begin position="13"/>
        <end position="70"/>
    </location>
</feature>
<dbReference type="InterPro" id="IPR050389">
    <property type="entry name" value="LysR-type_TF"/>
</dbReference>